<feature type="signal peptide" evidence="2">
    <location>
        <begin position="1"/>
        <end position="31"/>
    </location>
</feature>
<sequence>MRHLLRPILLALVLAATPLALLPAASTPAHAESSKLDAILARGTIRVGLTGDYRPFSLLDKASGTFEGLDVDMAESLGRALGVKVELVPTTWGGLLGDLAADRFDLAMGGISVTLERQKTAFFSTPLVRTGKAAIARCTDKDRFDSLAAIDRPGVKVLANPGGTNERFDRANLKAAEIVMIPTNTAIFDALVAGKGDVMITDSVETRLQQKLHPQLCAIHPDRPFDFGELAYLLPRDAVLKAWIDQWLHVSQETGEYARLTAKWLQ</sequence>
<dbReference type="PANTHER" id="PTHR35936">
    <property type="entry name" value="MEMBRANE-BOUND LYTIC MUREIN TRANSGLYCOSYLASE F"/>
    <property type="match status" value="1"/>
</dbReference>
<dbReference type="InterPro" id="IPR001638">
    <property type="entry name" value="Solute-binding_3/MltF_N"/>
</dbReference>
<dbReference type="Gene3D" id="3.40.190.10">
    <property type="entry name" value="Periplasmic binding protein-like II"/>
    <property type="match status" value="2"/>
</dbReference>
<dbReference type="RefSeq" id="WP_150044716.1">
    <property type="nucleotide sequence ID" value="NZ_OW485601.1"/>
</dbReference>
<dbReference type="InterPro" id="IPR037298">
    <property type="entry name" value="PheC_PBP2"/>
</dbReference>
<dbReference type="SMART" id="SM00062">
    <property type="entry name" value="PBPb"/>
    <property type="match status" value="1"/>
</dbReference>
<organism evidence="4 5">
    <name type="scientific">Rhodovastum atsumiense</name>
    <dbReference type="NCBI Taxonomy" id="504468"/>
    <lineage>
        <taxon>Bacteria</taxon>
        <taxon>Pseudomonadati</taxon>
        <taxon>Pseudomonadota</taxon>
        <taxon>Alphaproteobacteria</taxon>
        <taxon>Acetobacterales</taxon>
        <taxon>Acetobacteraceae</taxon>
        <taxon>Rhodovastum</taxon>
    </lineage>
</organism>
<proteinExistence type="predicted"/>
<dbReference type="Proteomes" id="UP000325255">
    <property type="component" value="Unassembled WGS sequence"/>
</dbReference>
<dbReference type="OrthoDB" id="9791339at2"/>
<evidence type="ECO:0000256" key="1">
    <source>
        <dbReference type="ARBA" id="ARBA00022729"/>
    </source>
</evidence>
<protein>
    <submittedName>
        <fullName evidence="4">Transporter substrate-binding domain-containing protein</fullName>
    </submittedName>
</protein>
<feature type="domain" description="Solute-binding protein family 3/N-terminal" evidence="3">
    <location>
        <begin position="44"/>
        <end position="265"/>
    </location>
</feature>
<dbReference type="CDD" id="cd01069">
    <property type="entry name" value="PBP2_PheC"/>
    <property type="match status" value="1"/>
</dbReference>
<dbReference type="Pfam" id="PF00497">
    <property type="entry name" value="SBP_bac_3"/>
    <property type="match status" value="1"/>
</dbReference>
<dbReference type="GO" id="GO:0016836">
    <property type="term" value="F:hydro-lyase activity"/>
    <property type="evidence" value="ECO:0007669"/>
    <property type="project" value="InterPro"/>
</dbReference>
<feature type="chain" id="PRO_5024353435" evidence="2">
    <location>
        <begin position="32"/>
        <end position="266"/>
    </location>
</feature>
<evidence type="ECO:0000256" key="2">
    <source>
        <dbReference type="SAM" id="SignalP"/>
    </source>
</evidence>
<name>A0A5M6IMW1_9PROT</name>
<dbReference type="EMBL" id="VWPK01000065">
    <property type="protein sequence ID" value="KAA5608888.1"/>
    <property type="molecule type" value="Genomic_DNA"/>
</dbReference>
<reference evidence="4 5" key="1">
    <citation type="submission" date="2019-09" db="EMBL/GenBank/DDBJ databases">
        <title>Genome sequence of Rhodovastum atsumiense, a diverse member of the Acetobacteraceae family of non-sulfur purple photosynthetic bacteria.</title>
        <authorList>
            <person name="Meyer T."/>
            <person name="Kyndt J."/>
        </authorList>
    </citation>
    <scope>NUCLEOTIDE SEQUENCE [LARGE SCALE GENOMIC DNA]</scope>
    <source>
        <strain evidence="4 5">DSM 21279</strain>
    </source>
</reference>
<dbReference type="SUPFAM" id="SSF53850">
    <property type="entry name" value="Periplasmic binding protein-like II"/>
    <property type="match status" value="1"/>
</dbReference>
<dbReference type="AlphaFoldDB" id="A0A5M6IMW1"/>
<gene>
    <name evidence="4" type="ORF">F1189_26885</name>
</gene>
<keyword evidence="1 2" id="KW-0732">Signal</keyword>
<keyword evidence="5" id="KW-1185">Reference proteome</keyword>
<comment type="caution">
    <text evidence="4">The sequence shown here is derived from an EMBL/GenBank/DDBJ whole genome shotgun (WGS) entry which is preliminary data.</text>
</comment>
<dbReference type="PANTHER" id="PTHR35936:SF19">
    <property type="entry name" value="AMINO-ACID-BINDING PROTEIN YXEM-RELATED"/>
    <property type="match status" value="1"/>
</dbReference>
<accession>A0A5M6IMW1</accession>
<evidence type="ECO:0000259" key="3">
    <source>
        <dbReference type="SMART" id="SM00062"/>
    </source>
</evidence>
<evidence type="ECO:0000313" key="5">
    <source>
        <dbReference type="Proteomes" id="UP000325255"/>
    </source>
</evidence>
<evidence type="ECO:0000313" key="4">
    <source>
        <dbReference type="EMBL" id="KAA5608888.1"/>
    </source>
</evidence>